<sequence length="482" mass="47387">MGATISMGTSGATAAVSTTAAPPPGGCGGATVSDLDGDGAADAVAGDPFAPRPEGAGAGGGRLHLLRGRPGAPLDPVVEAFDARAPGWAAAIGDLDGDGCADLVVGDPFAYGGAGAAQAEGAGAAYVYWGGRDLGTTRLELRAPAARTGAHFGWSLAVAAGTVAIGAPYEDADEVADSGAVYVYRFTGRVAGPPQRITQNTPGVPGSGEAGDLFGWSVALGRLGGAPGQIDLAVGAPFEDQEEGGLPDTGAITVVYDVSLRPWSFQGVGWNLAAVTREVAAHAGDHLGHSLAYGEHDGVGHLAAGAPYADVDGVRDAGAVLLFQAAGPGPRFVRLLREGAVAGTGDRFGFSLAFAGPFLVAGSPGSGLPGAPESGAAHVMALAGPPERRTLTERDPRPYDHFGWSVSGTPDGRLLVGAPDRGVTGAVTVAAAGPAGPGAPSGVSWGAQAAKTTTSGGSRELLPPKEGPTGEEALDFGAAVAG</sequence>
<evidence type="ECO:0000256" key="1">
    <source>
        <dbReference type="ARBA" id="ARBA00022729"/>
    </source>
</evidence>
<keyword evidence="6" id="KW-1185">Reference proteome</keyword>
<dbReference type="PROSITE" id="PS51470">
    <property type="entry name" value="FG_GAP"/>
    <property type="match status" value="1"/>
</dbReference>
<dbReference type="PANTHER" id="PTHR36220:SF1">
    <property type="entry name" value="GAMMA TUBULIN COMPLEX COMPONENT C-TERMINAL DOMAIN-CONTAINING PROTEIN"/>
    <property type="match status" value="1"/>
</dbReference>
<dbReference type="PANTHER" id="PTHR36220">
    <property type="entry name" value="UNNAMED PRODUCT"/>
    <property type="match status" value="1"/>
</dbReference>
<feature type="compositionally biased region" description="Low complexity" evidence="4">
    <location>
        <begin position="38"/>
        <end position="55"/>
    </location>
</feature>
<evidence type="ECO:0008006" key="7">
    <source>
        <dbReference type="Google" id="ProtNLM"/>
    </source>
</evidence>
<evidence type="ECO:0000313" key="5">
    <source>
        <dbReference type="EMBL" id="GIH43987.1"/>
    </source>
</evidence>
<dbReference type="Gene3D" id="2.130.10.130">
    <property type="entry name" value="Integrin alpha, N-terminal"/>
    <property type="match status" value="2"/>
</dbReference>
<proteinExistence type="predicted"/>
<dbReference type="Proteomes" id="UP000603904">
    <property type="component" value="Unassembled WGS sequence"/>
</dbReference>
<evidence type="ECO:0000313" key="6">
    <source>
        <dbReference type="Proteomes" id="UP000603904"/>
    </source>
</evidence>
<dbReference type="Pfam" id="PF01839">
    <property type="entry name" value="FG-GAP"/>
    <property type="match status" value="1"/>
</dbReference>
<keyword evidence="3" id="KW-0325">Glycoprotein</keyword>
<protein>
    <recommendedName>
        <fullName evidence="7">Integrin-like protein</fullName>
    </recommendedName>
</protein>
<dbReference type="SMART" id="SM00191">
    <property type="entry name" value="Int_alpha"/>
    <property type="match status" value="7"/>
</dbReference>
<name>A0ABQ4GAC6_9ACTN</name>
<dbReference type="EMBL" id="BOOC01000049">
    <property type="protein sequence ID" value="GIH43987.1"/>
    <property type="molecule type" value="Genomic_DNA"/>
</dbReference>
<keyword evidence="2" id="KW-0677">Repeat</keyword>
<gene>
    <name evidence="5" type="ORF">Mco01_69870</name>
</gene>
<feature type="compositionally biased region" description="Low complexity" evidence="4">
    <location>
        <begin position="434"/>
        <end position="447"/>
    </location>
</feature>
<dbReference type="InterPro" id="IPR013517">
    <property type="entry name" value="FG-GAP"/>
</dbReference>
<reference evidence="5 6" key="1">
    <citation type="submission" date="2021-01" db="EMBL/GenBank/DDBJ databases">
        <title>Whole genome shotgun sequence of Microbispora corallina NBRC 16416.</title>
        <authorList>
            <person name="Komaki H."/>
            <person name="Tamura T."/>
        </authorList>
    </citation>
    <scope>NUCLEOTIDE SEQUENCE [LARGE SCALE GENOMIC DNA]</scope>
    <source>
        <strain evidence="5 6">NBRC 16416</strain>
    </source>
</reference>
<evidence type="ECO:0000256" key="2">
    <source>
        <dbReference type="ARBA" id="ARBA00022737"/>
    </source>
</evidence>
<dbReference type="SUPFAM" id="SSF69318">
    <property type="entry name" value="Integrin alpha N-terminal domain"/>
    <property type="match status" value="2"/>
</dbReference>
<dbReference type="Pfam" id="PF14312">
    <property type="entry name" value="FG-GAP_2"/>
    <property type="match status" value="1"/>
</dbReference>
<feature type="region of interest" description="Disordered" evidence="4">
    <location>
        <begin position="15"/>
        <end position="64"/>
    </location>
</feature>
<keyword evidence="1" id="KW-0732">Signal</keyword>
<evidence type="ECO:0000256" key="3">
    <source>
        <dbReference type="ARBA" id="ARBA00023180"/>
    </source>
</evidence>
<dbReference type="InterPro" id="IPR013519">
    <property type="entry name" value="Int_alpha_beta-p"/>
</dbReference>
<organism evidence="5 6">
    <name type="scientific">Microbispora corallina</name>
    <dbReference type="NCBI Taxonomy" id="83302"/>
    <lineage>
        <taxon>Bacteria</taxon>
        <taxon>Bacillati</taxon>
        <taxon>Actinomycetota</taxon>
        <taxon>Actinomycetes</taxon>
        <taxon>Streptosporangiales</taxon>
        <taxon>Streptosporangiaceae</taxon>
        <taxon>Microbispora</taxon>
    </lineage>
</organism>
<dbReference type="InterPro" id="IPR028994">
    <property type="entry name" value="Integrin_alpha_N"/>
</dbReference>
<accession>A0ABQ4GAC6</accession>
<comment type="caution">
    <text evidence="5">The sequence shown here is derived from an EMBL/GenBank/DDBJ whole genome shotgun (WGS) entry which is preliminary data.</text>
</comment>
<evidence type="ECO:0000256" key="4">
    <source>
        <dbReference type="SAM" id="MobiDB-lite"/>
    </source>
</evidence>
<feature type="region of interest" description="Disordered" evidence="4">
    <location>
        <begin position="434"/>
        <end position="482"/>
    </location>
</feature>